<feature type="region of interest" description="Disordered" evidence="13">
    <location>
        <begin position="260"/>
        <end position="289"/>
    </location>
</feature>
<dbReference type="AlphaFoldDB" id="A0A507E2Q0"/>
<organism evidence="15 16">
    <name type="scientific">Powellomyces hirtus</name>
    <dbReference type="NCBI Taxonomy" id="109895"/>
    <lineage>
        <taxon>Eukaryota</taxon>
        <taxon>Fungi</taxon>
        <taxon>Fungi incertae sedis</taxon>
        <taxon>Chytridiomycota</taxon>
        <taxon>Chytridiomycota incertae sedis</taxon>
        <taxon>Chytridiomycetes</taxon>
        <taxon>Spizellomycetales</taxon>
        <taxon>Powellomycetaceae</taxon>
        <taxon>Powellomyces</taxon>
    </lineage>
</organism>
<dbReference type="FunFam" id="3.60.21.10:FF:000035">
    <property type="entry name" value="Lariat debranching enzyme"/>
    <property type="match status" value="1"/>
</dbReference>
<comment type="cofactor">
    <cofactor evidence="3">
        <name>Fe(2+)</name>
        <dbReference type="ChEBI" id="CHEBI:29033"/>
    </cofactor>
</comment>
<dbReference type="SUPFAM" id="SSF56300">
    <property type="entry name" value="Metallo-dependent phosphatases"/>
    <property type="match status" value="1"/>
</dbReference>
<evidence type="ECO:0000256" key="10">
    <source>
        <dbReference type="ARBA" id="ARBA00023004"/>
    </source>
</evidence>
<dbReference type="PANTHER" id="PTHR12849">
    <property type="entry name" value="RNA LARIAT DEBRANCHING ENZYME"/>
    <property type="match status" value="1"/>
</dbReference>
<evidence type="ECO:0000256" key="13">
    <source>
        <dbReference type="SAM" id="MobiDB-lite"/>
    </source>
</evidence>
<feature type="region of interest" description="Disordered" evidence="13">
    <location>
        <begin position="478"/>
        <end position="598"/>
    </location>
</feature>
<dbReference type="InterPro" id="IPR029052">
    <property type="entry name" value="Metallo-depent_PP-like"/>
</dbReference>
<evidence type="ECO:0000256" key="5">
    <source>
        <dbReference type="ARBA" id="ARBA00006045"/>
    </source>
</evidence>
<dbReference type="Pfam" id="PF00149">
    <property type="entry name" value="Metallophos"/>
    <property type="match status" value="1"/>
</dbReference>
<comment type="cofactor">
    <cofactor evidence="1">
        <name>Mn(2+)</name>
        <dbReference type="ChEBI" id="CHEBI:29035"/>
    </cofactor>
</comment>
<comment type="cofactor">
    <cofactor evidence="2">
        <name>Zn(2+)</name>
        <dbReference type="ChEBI" id="CHEBI:29105"/>
    </cofactor>
</comment>
<dbReference type="GO" id="GO:0008419">
    <property type="term" value="F:RNA lariat debranching enzyme activity"/>
    <property type="evidence" value="ECO:0007669"/>
    <property type="project" value="UniProtKB-ARBA"/>
</dbReference>
<evidence type="ECO:0000256" key="7">
    <source>
        <dbReference type="ARBA" id="ARBA00022723"/>
    </source>
</evidence>
<reference evidence="15 16" key="1">
    <citation type="journal article" date="2019" name="Sci. Rep.">
        <title>Comparative genomics of chytrid fungi reveal insights into the obligate biotrophic and pathogenic lifestyle of Synchytrium endobioticum.</title>
        <authorList>
            <person name="van de Vossenberg B.T.L.H."/>
            <person name="Warris S."/>
            <person name="Nguyen H.D.T."/>
            <person name="van Gent-Pelzer M.P.E."/>
            <person name="Joly D.L."/>
            <person name="van de Geest H.C."/>
            <person name="Bonants P.J.M."/>
            <person name="Smith D.S."/>
            <person name="Levesque C.A."/>
            <person name="van der Lee T.A.J."/>
        </authorList>
    </citation>
    <scope>NUCLEOTIDE SEQUENCE [LARGE SCALE GENOMIC DNA]</scope>
    <source>
        <strain evidence="15 16">CBS 809.83</strain>
    </source>
</reference>
<evidence type="ECO:0000313" key="16">
    <source>
        <dbReference type="Proteomes" id="UP000318582"/>
    </source>
</evidence>
<name>A0A507E2Q0_9FUNG</name>
<comment type="caution">
    <text evidence="15">The sequence shown here is derived from an EMBL/GenBank/DDBJ whole genome shotgun (WGS) entry which is preliminary data.</text>
</comment>
<keyword evidence="8" id="KW-0378">Hydrolase</keyword>
<evidence type="ECO:0000256" key="2">
    <source>
        <dbReference type="ARBA" id="ARBA00001947"/>
    </source>
</evidence>
<keyword evidence="6" id="KW-0507">mRNA processing</keyword>
<evidence type="ECO:0000259" key="14">
    <source>
        <dbReference type="SMART" id="SM01124"/>
    </source>
</evidence>
<keyword evidence="12" id="KW-0539">Nucleus</keyword>
<protein>
    <recommendedName>
        <fullName evidence="14">Lariat debranching enzyme C-terminal domain-containing protein</fullName>
    </recommendedName>
</protein>
<keyword evidence="11" id="KW-0464">Manganese</keyword>
<feature type="domain" description="Lariat debranching enzyme C-terminal" evidence="14">
    <location>
        <begin position="322"/>
        <end position="468"/>
    </location>
</feature>
<dbReference type="CDD" id="cd00844">
    <property type="entry name" value="MPP_Dbr1_N"/>
    <property type="match status" value="1"/>
</dbReference>
<evidence type="ECO:0000256" key="3">
    <source>
        <dbReference type="ARBA" id="ARBA00001954"/>
    </source>
</evidence>
<evidence type="ECO:0000256" key="6">
    <source>
        <dbReference type="ARBA" id="ARBA00022664"/>
    </source>
</evidence>
<evidence type="ECO:0000256" key="9">
    <source>
        <dbReference type="ARBA" id="ARBA00022833"/>
    </source>
</evidence>
<dbReference type="Pfam" id="PF05011">
    <property type="entry name" value="DBR1"/>
    <property type="match status" value="1"/>
</dbReference>
<dbReference type="InterPro" id="IPR004843">
    <property type="entry name" value="Calcineurin-like_PHP"/>
</dbReference>
<evidence type="ECO:0000256" key="4">
    <source>
        <dbReference type="ARBA" id="ARBA00004123"/>
    </source>
</evidence>
<proteinExistence type="inferred from homology"/>
<accession>A0A507E2Q0</accession>
<feature type="compositionally biased region" description="Pro residues" evidence="13">
    <location>
        <begin position="482"/>
        <end position="495"/>
    </location>
</feature>
<feature type="compositionally biased region" description="Basic and acidic residues" evidence="13">
    <location>
        <begin position="523"/>
        <end position="549"/>
    </location>
</feature>
<comment type="subcellular location">
    <subcellularLocation>
        <location evidence="4">Nucleus</location>
    </subcellularLocation>
</comment>
<sequence length="598" mass="65458">MKIAIEGCCHGELDRIYASLANLQRVEKITVDLLLVCGDFQSIRNTADLGSLACPDKYRALGTFYQYYTGEKKAPIPTIFVGGNHEASSYLWELYHGGWVAPNIYYLGFAGVVKFGGLRICGLSGIYKKHDYDSGYFERQPFNDSHSRSVYHVRKFNVYRLAQIARPLDIMVSHDWPRGIAMHGNTRALVHTKPFLAGEINTNTLGSYPNEFLMKRLRPSYWFAAHLHVKFAAVFRHEAAQPLLGAGKPVAAEVENPDEINIGSDSEDEAAAGAAKTLAESDKTPEAGGELDSVKAAEAQMETDLAQADPGKAANGGSHNGLPIDAKKSNEQITKFLALDKCLPGRDFLQVIDFPEADDSALHLSYDEEWLAIMRATHDLFSLSNDQKKVPEDSEISRRIEQDVLWVKENISSKLDGLRVPDNFVMTAPAHVPSATGPKVYRPTRAGKPYLNPQTVALCDLLGLKNMINPGGLAPGTIDPALVPPSPPPPPPPKIPKTEPAKPNLPLPRSKDSMEDEEIPSESVDRQEMAVKEEPREEMAVKAEPRDTAPPDEASPDADEGPETGHAGEGGHEDVDEEASESQEVLQFFVDTKGSASQ</sequence>
<dbReference type="STRING" id="109895.A0A507E2Q0"/>
<evidence type="ECO:0000256" key="8">
    <source>
        <dbReference type="ARBA" id="ARBA00022801"/>
    </source>
</evidence>
<dbReference type="PANTHER" id="PTHR12849:SF0">
    <property type="entry name" value="LARIAT DEBRANCHING ENZYME"/>
    <property type="match status" value="1"/>
</dbReference>
<gene>
    <name evidence="15" type="ORF">PhCBS80983_g03869</name>
</gene>
<keyword evidence="9" id="KW-0862">Zinc</keyword>
<dbReference type="SMART" id="SM01124">
    <property type="entry name" value="DBR1"/>
    <property type="match status" value="1"/>
</dbReference>
<keyword evidence="7" id="KW-0479">Metal-binding</keyword>
<dbReference type="GO" id="GO:0046872">
    <property type="term" value="F:metal ion binding"/>
    <property type="evidence" value="ECO:0007669"/>
    <property type="project" value="UniProtKB-KW"/>
</dbReference>
<dbReference type="Gene3D" id="3.60.21.10">
    <property type="match status" value="1"/>
</dbReference>
<comment type="similarity">
    <text evidence="5">Belongs to the lariat debranching enzyme family.</text>
</comment>
<dbReference type="GO" id="GO:0005634">
    <property type="term" value="C:nucleus"/>
    <property type="evidence" value="ECO:0007669"/>
    <property type="project" value="UniProtKB-SubCell"/>
</dbReference>
<evidence type="ECO:0000256" key="1">
    <source>
        <dbReference type="ARBA" id="ARBA00001936"/>
    </source>
</evidence>
<keyword evidence="16" id="KW-1185">Reference proteome</keyword>
<dbReference type="InterPro" id="IPR007708">
    <property type="entry name" value="DBR1_C"/>
</dbReference>
<evidence type="ECO:0000313" key="15">
    <source>
        <dbReference type="EMBL" id="TPX57380.1"/>
    </source>
</evidence>
<dbReference type="Proteomes" id="UP000318582">
    <property type="component" value="Unassembled WGS sequence"/>
</dbReference>
<dbReference type="EMBL" id="QEAQ01000053">
    <property type="protein sequence ID" value="TPX57380.1"/>
    <property type="molecule type" value="Genomic_DNA"/>
</dbReference>
<evidence type="ECO:0000256" key="12">
    <source>
        <dbReference type="ARBA" id="ARBA00023242"/>
    </source>
</evidence>
<dbReference type="GO" id="GO:0000398">
    <property type="term" value="P:mRNA splicing, via spliceosome"/>
    <property type="evidence" value="ECO:0007669"/>
    <property type="project" value="TreeGrafter"/>
</dbReference>
<keyword evidence="10" id="KW-0408">Iron</keyword>
<dbReference type="InterPro" id="IPR041816">
    <property type="entry name" value="Dbr1_N"/>
</dbReference>
<evidence type="ECO:0000256" key="11">
    <source>
        <dbReference type="ARBA" id="ARBA00023211"/>
    </source>
</evidence>